<evidence type="ECO:0000313" key="7">
    <source>
        <dbReference type="EMBL" id="AWU94022.1"/>
    </source>
</evidence>
<feature type="domain" description="SWIM-type" evidence="4">
    <location>
        <begin position="66"/>
        <end position="103"/>
    </location>
</feature>
<feature type="domain" description="Helicase ATP-binding" evidence="5">
    <location>
        <begin position="724"/>
        <end position="884"/>
    </location>
</feature>
<dbReference type="PROSITE" id="PS51194">
    <property type="entry name" value="HELICASE_CTER"/>
    <property type="match status" value="1"/>
</dbReference>
<dbReference type="InterPro" id="IPR007527">
    <property type="entry name" value="Znf_SWIM"/>
</dbReference>
<keyword evidence="7" id="KW-0067">ATP-binding</keyword>
<dbReference type="Proteomes" id="UP000249605">
    <property type="component" value="Chromosome"/>
</dbReference>
<dbReference type="SMART" id="SM00490">
    <property type="entry name" value="HELICc"/>
    <property type="match status" value="1"/>
</dbReference>
<evidence type="ECO:0000259" key="5">
    <source>
        <dbReference type="PROSITE" id="PS51192"/>
    </source>
</evidence>
<dbReference type="InterPro" id="IPR000330">
    <property type="entry name" value="SNF2_N"/>
</dbReference>
<protein>
    <submittedName>
        <fullName evidence="7">ATP-dependent helicase</fullName>
    </submittedName>
</protein>
<keyword evidence="8" id="KW-1185">Reference proteome</keyword>
<evidence type="ECO:0000313" key="8">
    <source>
        <dbReference type="Proteomes" id="UP000249605"/>
    </source>
</evidence>
<dbReference type="GO" id="GO:0008270">
    <property type="term" value="F:zinc ion binding"/>
    <property type="evidence" value="ECO:0007669"/>
    <property type="project" value="UniProtKB-KW"/>
</dbReference>
<keyword evidence="2" id="KW-0863">Zinc-finger</keyword>
<evidence type="ECO:0000259" key="4">
    <source>
        <dbReference type="PROSITE" id="PS50966"/>
    </source>
</evidence>
<dbReference type="GO" id="GO:0016787">
    <property type="term" value="F:hydrolase activity"/>
    <property type="evidence" value="ECO:0007669"/>
    <property type="project" value="UniProtKB-KW"/>
</dbReference>
<keyword evidence="1" id="KW-0378">Hydrolase</keyword>
<keyword evidence="2" id="KW-0479">Metal-binding</keyword>
<accession>A0A2U9S3U0</accession>
<reference evidence="7 8" key="1">
    <citation type="journal article" date="2019" name="Int. J. Syst. Evol. Microbiol.">
        <title>Azospirillum ramasamyi sp. nov., a novel diazotrophic bacterium isolated from fermented bovine products.</title>
        <authorList>
            <person name="Anandham R."/>
            <person name="Heo J."/>
            <person name="Krishnamoorthy R."/>
            <person name="SenthilKumar M."/>
            <person name="Gopal N.O."/>
            <person name="Kim S.J."/>
            <person name="Kwon S.W."/>
        </authorList>
    </citation>
    <scope>NUCLEOTIDE SEQUENCE [LARGE SCALE GENOMIC DNA]</scope>
    <source>
        <strain evidence="7 8">M2T2B2</strain>
    </source>
</reference>
<dbReference type="SMART" id="SM00487">
    <property type="entry name" value="DEXDc"/>
    <property type="match status" value="1"/>
</dbReference>
<dbReference type="PROSITE" id="PS51192">
    <property type="entry name" value="HELICASE_ATP_BIND_1"/>
    <property type="match status" value="1"/>
</dbReference>
<dbReference type="Pfam" id="PF00176">
    <property type="entry name" value="SNF2-rel_dom"/>
    <property type="match status" value="1"/>
</dbReference>
<dbReference type="InterPro" id="IPR027417">
    <property type="entry name" value="P-loop_NTPase"/>
</dbReference>
<dbReference type="InterPro" id="IPR038718">
    <property type="entry name" value="SNF2-like_sf"/>
</dbReference>
<dbReference type="InterPro" id="IPR014001">
    <property type="entry name" value="Helicase_ATP-bd"/>
</dbReference>
<dbReference type="InterPro" id="IPR049730">
    <property type="entry name" value="SNF2/RAD54-like_C"/>
</dbReference>
<dbReference type="GO" id="GO:0004386">
    <property type="term" value="F:helicase activity"/>
    <property type="evidence" value="ECO:0007669"/>
    <property type="project" value="UniProtKB-KW"/>
</dbReference>
<dbReference type="OrthoDB" id="9814088at2"/>
<evidence type="ECO:0000259" key="6">
    <source>
        <dbReference type="PROSITE" id="PS51194"/>
    </source>
</evidence>
<keyword evidence="7" id="KW-0347">Helicase</keyword>
<keyword evidence="2" id="KW-0862">Zinc</keyword>
<feature type="compositionally biased region" description="Pro residues" evidence="3">
    <location>
        <begin position="125"/>
        <end position="135"/>
    </location>
</feature>
<feature type="domain" description="Helicase C-terminal" evidence="6">
    <location>
        <begin position="1016"/>
        <end position="1163"/>
    </location>
</feature>
<dbReference type="PANTHER" id="PTHR10799">
    <property type="entry name" value="SNF2/RAD54 HELICASE FAMILY"/>
    <property type="match status" value="1"/>
</dbReference>
<evidence type="ECO:0000256" key="1">
    <source>
        <dbReference type="ARBA" id="ARBA00022801"/>
    </source>
</evidence>
<evidence type="ECO:0000256" key="3">
    <source>
        <dbReference type="SAM" id="MobiDB-lite"/>
    </source>
</evidence>
<dbReference type="SUPFAM" id="SSF52540">
    <property type="entry name" value="P-loop containing nucleoside triphosphate hydrolases"/>
    <property type="match status" value="2"/>
</dbReference>
<proteinExistence type="predicted"/>
<dbReference type="InterPro" id="IPR001650">
    <property type="entry name" value="Helicase_C-like"/>
</dbReference>
<dbReference type="GO" id="GO:0005524">
    <property type="term" value="F:ATP binding"/>
    <property type="evidence" value="ECO:0007669"/>
    <property type="project" value="InterPro"/>
</dbReference>
<keyword evidence="7" id="KW-0547">Nucleotide-binding</keyword>
<organism evidence="7 8">
    <name type="scientific">Azospirillum ramasamyi</name>
    <dbReference type="NCBI Taxonomy" id="682998"/>
    <lineage>
        <taxon>Bacteria</taxon>
        <taxon>Pseudomonadati</taxon>
        <taxon>Pseudomonadota</taxon>
        <taxon>Alphaproteobacteria</taxon>
        <taxon>Rhodospirillales</taxon>
        <taxon>Azospirillaceae</taxon>
        <taxon>Azospirillum</taxon>
    </lineage>
</organism>
<feature type="compositionally biased region" description="Pro residues" evidence="3">
    <location>
        <begin position="161"/>
        <end position="197"/>
    </location>
</feature>
<sequence>MSLFDALPRGPSGGAAVPFSQEDLTRVFDAKTLQRGRTLMMTGAATLGPPGGDRIEAEVSDLGRRLTVTVTPVQGKRSVVLERTCSCGRNACAHMAAAAMLALESRPEWRRASLFDVADVKAPLAPPPPPPPIPAAAPAGHSPVPQPKPAAAPPALAQPAPAAPAAPKPPLSLVRPPVPPPIRGIAPPPPPPAPPKPEPVRSLRWTLEPGQGDVACYILAEFVAEGSADTSPATPRDVLAKAPRSLDGDADRAIARLLGGGGTERTPVAKSRGEAVDRLLRRLLSTGRLRWRDGTPLAEAPGRTVRAFRDPATRKLRPTGLPERSVLVKGQSYWCVDSATGTVFPVDLQVVEVPKAKPVPPAPVPPPVPSKATPSRLFGPSRSAPAKPGAASMPRISPPPAMPGSSFRDSGIPGVRSGAADAAAIVERSPRIIARLGRVVTPADGLVDVLRLSFDYGEAGRPVEIEPDDQRQFARYEDDFGDVTFVRRDKADEQAALDRLSGLGFAQARIEPPKGALNARGSRVHWLTGRDVEERWQHFLTTEVPALTKAGWVMEVGADFGTKVIEPGAEVEVAVRDAGDGWFDLDVGVEIDGERQPLLPILARLVEKGGLSTTRVIDGRAHIVLDDGNVLALPAERIERLLSVLEAMLDSGRSSGDRLKVPLAEADSLLDIDDLIARRGDETAQIDGYLQRLRADEMPGDMTPPPGFKGELRDYQRAGLAWMQSLRANNVAGILADDMGLGKTAQTLAHIAMEEHEGRLTEPCMVVVPTSLVPNWVAESERFTPHLRVVVLHGVDRHGKLADIDRAHIVVTTYGVVARDVDLLKRLTWHMIVLDEAQAIKNPDGKATRAVAALPARHRLCLSGTPVENNLGELWSQFAFLMPGLLGDRKDFGKRYRVPIEKRGDNTRANLLMRRIRPFLLRRTKEAVAKELPPKTEVVVRIDLDRDQRDLYETIRLSVNETVRAALAASGKGLGQNAIAVIDALLKLRQVCCDPRLLKSLGGAGGKSRQSAKLAALTEMVREMVPEGRRILIFSQFTTMLDLIKLELEKAAIPYVELTGRTLDRAEPVNRFQNREVPVFLISLKAGGRGLNLTAADTVIHYDPWWNPAAEDQATDRAYRIGQDKPVFVYKLIAANTVEERILDLQRRKGSLSAATIEGKGLVSALDGGDIDYLLGDGDGDEE</sequence>
<dbReference type="CDD" id="cd18793">
    <property type="entry name" value="SF2_C_SNF"/>
    <property type="match status" value="1"/>
</dbReference>
<dbReference type="KEGG" id="azm:DM194_06955"/>
<gene>
    <name evidence="7" type="ORF">DM194_06955</name>
</gene>
<dbReference type="Pfam" id="PF00271">
    <property type="entry name" value="Helicase_C"/>
    <property type="match status" value="1"/>
</dbReference>
<dbReference type="PROSITE" id="PS50966">
    <property type="entry name" value="ZF_SWIM"/>
    <property type="match status" value="1"/>
</dbReference>
<dbReference type="EMBL" id="CP029829">
    <property type="protein sequence ID" value="AWU94022.1"/>
    <property type="molecule type" value="Genomic_DNA"/>
</dbReference>
<dbReference type="Gene3D" id="3.40.50.10810">
    <property type="entry name" value="Tandem AAA-ATPase domain"/>
    <property type="match status" value="1"/>
</dbReference>
<feature type="region of interest" description="Disordered" evidence="3">
    <location>
        <begin position="125"/>
        <end position="203"/>
    </location>
</feature>
<dbReference type="RefSeq" id="WP_111066554.1">
    <property type="nucleotide sequence ID" value="NZ_CP029829.1"/>
</dbReference>
<name>A0A2U9S3U0_9PROT</name>
<dbReference type="CDD" id="cd18012">
    <property type="entry name" value="DEXQc_arch_SWI2_SNF2"/>
    <property type="match status" value="1"/>
</dbReference>
<evidence type="ECO:0000256" key="2">
    <source>
        <dbReference type="PROSITE-ProRule" id="PRU00325"/>
    </source>
</evidence>
<dbReference type="Gene3D" id="3.40.50.300">
    <property type="entry name" value="P-loop containing nucleotide triphosphate hydrolases"/>
    <property type="match status" value="1"/>
</dbReference>
<dbReference type="AlphaFoldDB" id="A0A2U9S3U0"/>
<feature type="region of interest" description="Disordered" evidence="3">
    <location>
        <begin position="357"/>
        <end position="395"/>
    </location>
</feature>
<feature type="compositionally biased region" description="Pro residues" evidence="3">
    <location>
        <begin position="357"/>
        <end position="369"/>
    </location>
</feature>